<dbReference type="Pfam" id="PF05065">
    <property type="entry name" value="Phage_capsid"/>
    <property type="match status" value="1"/>
</dbReference>
<protein>
    <submittedName>
        <fullName evidence="3">HK97 family phage capsid protein</fullName>
    </submittedName>
</protein>
<dbReference type="KEGG" id="fso:Fsol_00004"/>
<dbReference type="Proteomes" id="UP000244519">
    <property type="component" value="Chromosome"/>
</dbReference>
<reference evidence="3 4" key="1">
    <citation type="journal article" date="2018" name="Genome Biol. Evol.">
        <title>The Genome Sequence of "Candidatus Fokinia solitaria": Insights on Reductive Evolution in Rickettsiales.</title>
        <authorList>
            <person name="Floriano A.M."/>
            <person name="Castelli M."/>
            <person name="Krenek S."/>
            <person name="Berendonk T.U."/>
            <person name="Bazzocchi C."/>
            <person name="Petroni G."/>
            <person name="Sassera D."/>
        </authorList>
    </citation>
    <scope>NUCLEOTIDE SEQUENCE [LARGE SCALE GENOMIC DNA]</scope>
    <source>
        <strain evidence="3">Rio ETE_ALG 3VII</strain>
    </source>
</reference>
<evidence type="ECO:0000313" key="4">
    <source>
        <dbReference type="Proteomes" id="UP000244519"/>
    </source>
</evidence>
<comment type="subcellular location">
    <subcellularLocation>
        <location evidence="1">Virion</location>
    </subcellularLocation>
</comment>
<sequence length="359" mass="40700">MNTENTQSHQQSSHHEKIATLENMQKDLSKKMSQIERIMQKSITDNATPVPTYSTRNDQLASYMRYAKLEYDSQNIDCHETKGASNNVFIPQKEISDRLHSKVAALSPVYQLSRKVSITSSAFEYIEPITSGPMGRWITSIDGNLGKEDITFKRHKIPTFDLETISRTPRGMLEDLSFDVEEWFLNEVSKKFAVMEEKAFLHGDGKIMPSGILNTTEIASAELSFNALTLEHFVDLFYSLEDRFSRNATFIVSAKVAKFLAKLKDASGKYIVDSALRNGVTKLLNTNVIVSQNMVHDGVDTILLGNFEEGYLVVERQETRVLRNPYIDQRCVTFYVTRRVGGALIDSSAFRRIKLISSK</sequence>
<keyword evidence="4" id="KW-1185">Reference proteome</keyword>
<dbReference type="AlphaFoldDB" id="A0A2U8BRC6"/>
<dbReference type="InterPro" id="IPR024455">
    <property type="entry name" value="Phage_capsid"/>
</dbReference>
<dbReference type="RefSeq" id="WP_108672870.1">
    <property type="nucleotide sequence ID" value="NZ_CP025989.1"/>
</dbReference>
<dbReference type="NCBIfam" id="TIGR01554">
    <property type="entry name" value="major_cap_HK97"/>
    <property type="match status" value="1"/>
</dbReference>
<evidence type="ECO:0000259" key="2">
    <source>
        <dbReference type="Pfam" id="PF05065"/>
    </source>
</evidence>
<dbReference type="Gene3D" id="3.30.2400.10">
    <property type="entry name" value="Major capsid protein gp5"/>
    <property type="match status" value="1"/>
</dbReference>
<proteinExistence type="predicted"/>
<dbReference type="Gene3D" id="3.30.2320.10">
    <property type="entry name" value="hypothetical protein PF0899 domain"/>
    <property type="match status" value="1"/>
</dbReference>
<dbReference type="InterPro" id="IPR054612">
    <property type="entry name" value="Phage_capsid-like_C"/>
</dbReference>
<dbReference type="EMBL" id="CP025989">
    <property type="protein sequence ID" value="AWD32820.1"/>
    <property type="molecule type" value="Genomic_DNA"/>
</dbReference>
<name>A0A2U8BRC6_9RICK</name>
<feature type="domain" description="Phage capsid-like C-terminal" evidence="2">
    <location>
        <begin position="92"/>
        <end position="354"/>
    </location>
</feature>
<dbReference type="OrthoDB" id="9786516at2"/>
<gene>
    <name evidence="3" type="ORF">Fsol_00004</name>
</gene>
<accession>A0A2U8BRC6</accession>
<dbReference type="SUPFAM" id="SSF56563">
    <property type="entry name" value="Major capsid protein gp5"/>
    <property type="match status" value="1"/>
</dbReference>
<organism evidence="3 4">
    <name type="scientific">Candidatus Fokinia solitaria</name>
    <dbReference type="NCBI Taxonomy" id="1802984"/>
    <lineage>
        <taxon>Bacteria</taxon>
        <taxon>Pseudomonadati</taxon>
        <taxon>Pseudomonadota</taxon>
        <taxon>Alphaproteobacteria</taxon>
        <taxon>Rickettsiales</taxon>
        <taxon>Candidatus Midichloriaceae</taxon>
        <taxon>Candidatus Fokinia</taxon>
    </lineage>
</organism>
<evidence type="ECO:0000313" key="3">
    <source>
        <dbReference type="EMBL" id="AWD32820.1"/>
    </source>
</evidence>
<evidence type="ECO:0000256" key="1">
    <source>
        <dbReference type="ARBA" id="ARBA00004328"/>
    </source>
</evidence>